<dbReference type="OrthoDB" id="3980718at2759"/>
<dbReference type="AlphaFoldDB" id="A0A1E4TZ42"/>
<gene>
    <name evidence="1" type="ORF">PACTADRAFT_1593</name>
</gene>
<dbReference type="EMBL" id="KV454012">
    <property type="protein sequence ID" value="ODV97011.1"/>
    <property type="molecule type" value="Genomic_DNA"/>
</dbReference>
<protein>
    <submittedName>
        <fullName evidence="1">Uncharacterized protein</fullName>
    </submittedName>
</protein>
<evidence type="ECO:0000313" key="1">
    <source>
        <dbReference type="EMBL" id="ODV97011.1"/>
    </source>
</evidence>
<accession>A0A1E4TZ42</accession>
<proteinExistence type="predicted"/>
<keyword evidence="2" id="KW-1185">Reference proteome</keyword>
<dbReference type="Proteomes" id="UP000094236">
    <property type="component" value="Unassembled WGS sequence"/>
</dbReference>
<evidence type="ECO:0000313" key="2">
    <source>
        <dbReference type="Proteomes" id="UP000094236"/>
    </source>
</evidence>
<reference evidence="2" key="1">
    <citation type="submission" date="2016-05" db="EMBL/GenBank/DDBJ databases">
        <title>Comparative genomics of biotechnologically important yeasts.</title>
        <authorList>
            <consortium name="DOE Joint Genome Institute"/>
            <person name="Riley R."/>
            <person name="Haridas S."/>
            <person name="Wolfe K.H."/>
            <person name="Lopes M.R."/>
            <person name="Hittinger C.T."/>
            <person name="Goker M."/>
            <person name="Salamov A."/>
            <person name="Wisecaver J."/>
            <person name="Long T.M."/>
            <person name="Aerts A.L."/>
            <person name="Barry K."/>
            <person name="Choi C."/>
            <person name="Clum A."/>
            <person name="Coughlan A.Y."/>
            <person name="Deshpande S."/>
            <person name="Douglass A.P."/>
            <person name="Hanson S.J."/>
            <person name="Klenk H.-P."/>
            <person name="Labutti K."/>
            <person name="Lapidus A."/>
            <person name="Lindquist E."/>
            <person name="Lipzen A."/>
            <person name="Meier-Kolthoff J.P."/>
            <person name="Ohm R.A."/>
            <person name="Otillar R.P."/>
            <person name="Pangilinan J."/>
            <person name="Peng Y."/>
            <person name="Rokas A."/>
            <person name="Rosa C.A."/>
            <person name="Scheuner C."/>
            <person name="Sibirny A.A."/>
            <person name="Slot J.C."/>
            <person name="Stielow J.B."/>
            <person name="Sun H."/>
            <person name="Kurtzman C.P."/>
            <person name="Blackwell M."/>
            <person name="Grigoriev I.V."/>
            <person name="Jeffries T.W."/>
        </authorList>
    </citation>
    <scope>NUCLEOTIDE SEQUENCE [LARGE SCALE GENOMIC DNA]</scope>
    <source>
        <strain evidence="2">NRRL Y-2460</strain>
    </source>
</reference>
<sequence>MICPAINFKVGRHNYQYYSTSSFTDSENLIADLKNIDSSILNNDKFSISSASQYFPKLKENVTLKAKLHKNKKLPFNSSRDLLELPVYQTDQSNFNTVKYKWLQYSSDNNVRLFSEYLKTLKNNGDENFNSFIFWRLTVQLSLMDDNLYERVILPLIVNTVKSLNNYKSVFSLSKFYELMLISSLESTRYDLAALTHQKLYSLITSGNITINWLPIIQTCMLHDDSISCLKFLLKIHKTLDLTRDGFYGHIIPFLFHNYDDFNYLISWNNMLIRLGDLPEDSEDYLFALMQMALNFKFHKSILHVLNSLNDKKNNLKVNHKRWASKKFINIFINAFNFQEIKNQTEYLDFLLLTFSKHPFIYDEEFWFNVIEKIHFKELTELNETSECIDIRYINDLMKAYNIKETLDIYSIRCLKSSHDHNIFMKNFDSLINYKEAIYKEKKIVLNIPAKVLGVFIKILISHSFPNDMNNIHSRINESFKVLKQFSQMSKVTSISNNNNFFIKTNVELAKGFLKGLLNVKSTILSKYDKLNYCYELDYYINDILHNNYDEDKRISKKIELDFYDKQKIVELESAIILFKLKMDQVEQCFLKFDNLIKNIETFNNGNSSYKLKINEKVSHALVETVTGRIFKNNNNLELLEFEDEFVNMNQVSNSNKNFIYNSLKQLIKCYQLDKDSVSINTWRKLLIASLNVNSLQEIETFSNYLVQLILKDEKNLKYKLNHFNINHPLRILFSDKVISEIIKNGFLNLREKSYEPYEYLRYLLELSDKYNIYINESKLKKELKLCFKKLYIIDNSNLNEQWELIRAKNTLNLDEMVARFNDVWKIDNSFLIIDDKTEDFRKQK</sequence>
<organism evidence="1 2">
    <name type="scientific">Pachysolen tannophilus NRRL Y-2460</name>
    <dbReference type="NCBI Taxonomy" id="669874"/>
    <lineage>
        <taxon>Eukaryota</taxon>
        <taxon>Fungi</taxon>
        <taxon>Dikarya</taxon>
        <taxon>Ascomycota</taxon>
        <taxon>Saccharomycotina</taxon>
        <taxon>Pichiomycetes</taxon>
        <taxon>Pachysolenaceae</taxon>
        <taxon>Pachysolen</taxon>
    </lineage>
</organism>
<name>A0A1E4TZ42_PACTA</name>